<keyword evidence="3 14" id="KW-1003">Cell membrane</keyword>
<evidence type="ECO:0000256" key="10">
    <source>
        <dbReference type="ARBA" id="ARBA00022984"/>
    </source>
</evidence>
<sequence>MKSNFFRDYTSERKLFVRRELIAFLGILLLSSVLVSNLYLLQIIRYRDYSTRSNANRIKLVPVAPSRGMICDRNGVLLAFNRTIYQLEIVPDKVDNLSLTLSQLQPIFDLTHEELNLFYKEKKRLRHFSSIVLKTNLTEVQIARFSVNQYRFNGVVIVGCQQRFYPYGAILTHVLGYVSRINNIDIKRLAKKGIWSNYSATHSIGKLGIERYYEDVLHGQSGYEEVEVNNHGRVIRQLYEKAPQAGYDIYLTIDLKLQQYIATLLAGSRAAVVVTDPSTGEVLAMVSTPSYNPNLFVQGISSQQYSLLLHDENRPLINRAIQGTYPPASTVKPYIAISALSSGIISRNTTLFDPGWWKLPGTNKRFRDWKHSGHGHLDIIKSIAESSDTFFYQIAYDMGINRLSEWMKKFGYGALTGIDLQEESSGIMPTREWKTTRFKIPWYPGDTIPIGIGQGYWSATPIQMNKALMILINDGMVKTPHLLMEVIQGEKTALWQNLPSNGMVCVNSEYWKLVKEGMYNVANQINGTARKHFSDAPYKIAAKSGTAQVFGLKEMEIYNATRLTERLRDHKVMTAYAPYTKPRIAISVILENGGSGSEIGKITRQIFDYIILGHHQVKSPTVSAG</sequence>
<comment type="pathway">
    <text evidence="14">Cell wall biogenesis; peptidoglycan biosynthesis.</text>
</comment>
<dbReference type="Gene3D" id="3.90.1310.10">
    <property type="entry name" value="Penicillin-binding protein 2a (Domain 2)"/>
    <property type="match status" value="1"/>
</dbReference>
<dbReference type="NCBIfam" id="NF008061">
    <property type="entry name" value="PRK10795.1"/>
    <property type="match status" value="1"/>
</dbReference>
<dbReference type="InterPro" id="IPR001460">
    <property type="entry name" value="PCN-bd_Tpept"/>
</dbReference>
<gene>
    <name evidence="14 17" type="primary">mrdA</name>
    <name evidence="17" type="ORF">ERCICURV3402_225</name>
</gene>
<evidence type="ECO:0000256" key="14">
    <source>
        <dbReference type="HAMAP-Rule" id="MF_02081"/>
    </source>
</evidence>
<feature type="transmembrane region" description="Helical" evidence="14">
    <location>
        <begin position="21"/>
        <end position="41"/>
    </location>
</feature>
<dbReference type="FunFam" id="3.90.1310.10:FF:000001">
    <property type="entry name" value="Peptidoglycan D,D-transpeptidase MrdA"/>
    <property type="match status" value="1"/>
</dbReference>
<dbReference type="PANTHER" id="PTHR30627:SF2">
    <property type="entry name" value="PEPTIDOGLYCAN D,D-TRANSPEPTIDASE MRDA"/>
    <property type="match status" value="1"/>
</dbReference>
<dbReference type="InterPro" id="IPR050515">
    <property type="entry name" value="Beta-lactam/transpept"/>
</dbReference>
<evidence type="ECO:0000256" key="12">
    <source>
        <dbReference type="ARBA" id="ARBA00023136"/>
    </source>
</evidence>
<name>A0A451D7S2_9GAMM</name>
<evidence type="ECO:0000313" key="17">
    <source>
        <dbReference type="EMBL" id="VFP81899.1"/>
    </source>
</evidence>
<dbReference type="NCBIfam" id="TIGR03423">
    <property type="entry name" value="pbp2_mrdA"/>
    <property type="match status" value="1"/>
</dbReference>
<feature type="domain" description="Penicillin-binding protein transpeptidase" evidence="15">
    <location>
        <begin position="271"/>
        <end position="608"/>
    </location>
</feature>
<dbReference type="PANTHER" id="PTHR30627">
    <property type="entry name" value="PEPTIDOGLYCAN D,D-TRANSPEPTIDASE"/>
    <property type="match status" value="1"/>
</dbReference>
<dbReference type="InterPro" id="IPR036138">
    <property type="entry name" value="PBP_dimer_sf"/>
</dbReference>
<dbReference type="Pfam" id="PF03717">
    <property type="entry name" value="PBP_dimer"/>
    <property type="match status" value="1"/>
</dbReference>
<evidence type="ECO:0000256" key="4">
    <source>
        <dbReference type="ARBA" id="ARBA00022519"/>
    </source>
</evidence>
<dbReference type="EC" id="3.4.16.4" evidence="14"/>
<comment type="similarity">
    <text evidence="14">Belongs to the transpeptidase family. MrdA subfamily.</text>
</comment>
<keyword evidence="7 14" id="KW-0812">Transmembrane</keyword>
<dbReference type="GO" id="GO:0009002">
    <property type="term" value="F:serine-type D-Ala-D-Ala carboxypeptidase activity"/>
    <property type="evidence" value="ECO:0007669"/>
    <property type="project" value="UniProtKB-UniRule"/>
</dbReference>
<accession>A0A451D7S2</accession>
<dbReference type="GO" id="GO:0071555">
    <property type="term" value="P:cell wall organization"/>
    <property type="evidence" value="ECO:0007669"/>
    <property type="project" value="UniProtKB-KW"/>
</dbReference>
<dbReference type="RefSeq" id="WP_157992527.1">
    <property type="nucleotide sequence ID" value="NZ_LR217713.1"/>
</dbReference>
<keyword evidence="6 14" id="KW-0645">Protease</keyword>
<dbReference type="AlphaFoldDB" id="A0A451D7S2"/>
<evidence type="ECO:0000256" key="2">
    <source>
        <dbReference type="ARBA" id="ARBA00004236"/>
    </source>
</evidence>
<dbReference type="OrthoDB" id="9766847at2"/>
<dbReference type="InterPro" id="IPR005311">
    <property type="entry name" value="PBP_dimer"/>
</dbReference>
<keyword evidence="12 14" id="KW-0472">Membrane</keyword>
<dbReference type="GO" id="GO:0005886">
    <property type="term" value="C:plasma membrane"/>
    <property type="evidence" value="ECO:0007669"/>
    <property type="project" value="UniProtKB-SubCell"/>
</dbReference>
<comment type="catalytic activity">
    <reaction evidence="14">
        <text>Preferential cleavage: (Ac)2-L-Lys-D-Ala-|-D-Ala. Also transpeptidation of peptidyl-alanyl moieties that are N-acyl substituents of D-alanine.</text>
        <dbReference type="EC" id="3.4.16.4"/>
    </reaction>
</comment>
<dbReference type="GO" id="GO:0008658">
    <property type="term" value="F:penicillin binding"/>
    <property type="evidence" value="ECO:0007669"/>
    <property type="project" value="UniProtKB-UniRule"/>
</dbReference>
<evidence type="ECO:0000256" key="13">
    <source>
        <dbReference type="ARBA" id="ARBA00023316"/>
    </source>
</evidence>
<dbReference type="FunFam" id="3.40.710.10:FF:000004">
    <property type="entry name" value="Peptidoglycan D,D-transpeptidase MrdA"/>
    <property type="match status" value="1"/>
</dbReference>
<dbReference type="GO" id="GO:0071972">
    <property type="term" value="F:peptidoglycan L,D-transpeptidase activity"/>
    <property type="evidence" value="ECO:0007669"/>
    <property type="project" value="TreeGrafter"/>
</dbReference>
<comment type="caution">
    <text evidence="14">Lacks conserved residue(s) required for the propagation of feature annotation.</text>
</comment>
<keyword evidence="10 14" id="KW-0573">Peptidoglycan synthesis</keyword>
<dbReference type="GO" id="GO:0009252">
    <property type="term" value="P:peptidoglycan biosynthetic process"/>
    <property type="evidence" value="ECO:0007669"/>
    <property type="project" value="UniProtKB-UniRule"/>
</dbReference>
<comment type="function">
    <text evidence="14">Catalyzes cross-linking of the peptidoglycan cell wall.</text>
</comment>
<dbReference type="Proteomes" id="UP000294441">
    <property type="component" value="Chromosome 1"/>
</dbReference>
<dbReference type="Gene3D" id="3.40.710.10">
    <property type="entry name" value="DD-peptidase/beta-lactamase superfamily"/>
    <property type="match status" value="1"/>
</dbReference>
<evidence type="ECO:0000259" key="16">
    <source>
        <dbReference type="Pfam" id="PF03717"/>
    </source>
</evidence>
<keyword evidence="11 14" id="KW-1133">Transmembrane helix</keyword>
<protein>
    <recommendedName>
        <fullName evidence="14">Peptidoglycan D,D-transpeptidase MrdA</fullName>
        <ecNumber evidence="14">3.4.16.4</ecNumber>
    </recommendedName>
    <alternativeName>
        <fullName evidence="14">Penicillin-binding protein 2</fullName>
        <shortName evidence="14">PBP-2</shortName>
    </alternativeName>
</protein>
<evidence type="ECO:0000256" key="1">
    <source>
        <dbReference type="ARBA" id="ARBA00004167"/>
    </source>
</evidence>
<dbReference type="SUPFAM" id="SSF56601">
    <property type="entry name" value="beta-lactamase/transpeptidase-like"/>
    <property type="match status" value="1"/>
</dbReference>
<dbReference type="InterPro" id="IPR012338">
    <property type="entry name" value="Beta-lactam/transpept-like"/>
</dbReference>
<reference evidence="17 18" key="1">
    <citation type="submission" date="2019-02" db="EMBL/GenBank/DDBJ databases">
        <authorList>
            <person name="Manzano-Marin A."/>
            <person name="Manzano-Marin A."/>
        </authorList>
    </citation>
    <scope>NUCLEOTIDE SEQUENCE [LARGE SCALE GENOMIC DNA]</scope>
    <source>
        <strain evidence="17 18">ErCicurvipes</strain>
    </source>
</reference>
<dbReference type="SUPFAM" id="SSF56519">
    <property type="entry name" value="Penicillin binding protein dimerisation domain"/>
    <property type="match status" value="1"/>
</dbReference>
<feature type="domain" description="Penicillin-binding protein dimerisation" evidence="16">
    <location>
        <begin position="63"/>
        <end position="238"/>
    </location>
</feature>
<evidence type="ECO:0000256" key="5">
    <source>
        <dbReference type="ARBA" id="ARBA00022645"/>
    </source>
</evidence>
<organism evidence="17 18">
    <name type="scientific">Candidatus Erwinia haradaeae</name>
    <dbReference type="NCBI Taxonomy" id="1922217"/>
    <lineage>
        <taxon>Bacteria</taxon>
        <taxon>Pseudomonadati</taxon>
        <taxon>Pseudomonadota</taxon>
        <taxon>Gammaproteobacteria</taxon>
        <taxon>Enterobacterales</taxon>
        <taxon>Erwiniaceae</taxon>
        <taxon>Erwinia</taxon>
    </lineage>
</organism>
<evidence type="ECO:0000256" key="6">
    <source>
        <dbReference type="ARBA" id="ARBA00022670"/>
    </source>
</evidence>
<dbReference type="HAMAP" id="MF_02081">
    <property type="entry name" value="MrdA_transpept"/>
    <property type="match status" value="1"/>
</dbReference>
<dbReference type="EMBL" id="LR217713">
    <property type="protein sequence ID" value="VFP81899.1"/>
    <property type="molecule type" value="Genomic_DNA"/>
</dbReference>
<dbReference type="GeneID" id="66304503"/>
<keyword evidence="13 14" id="KW-0961">Cell wall biogenesis/degradation</keyword>
<dbReference type="Pfam" id="PF00905">
    <property type="entry name" value="Transpeptidase"/>
    <property type="match status" value="1"/>
</dbReference>
<evidence type="ECO:0000256" key="11">
    <source>
        <dbReference type="ARBA" id="ARBA00022989"/>
    </source>
</evidence>
<evidence type="ECO:0000256" key="3">
    <source>
        <dbReference type="ARBA" id="ARBA00022475"/>
    </source>
</evidence>
<keyword evidence="8 14" id="KW-0378">Hydrolase</keyword>
<keyword evidence="5 14" id="KW-0121">Carboxypeptidase</keyword>
<evidence type="ECO:0000259" key="15">
    <source>
        <dbReference type="Pfam" id="PF00905"/>
    </source>
</evidence>
<dbReference type="UniPathway" id="UPA00219"/>
<keyword evidence="9 14" id="KW-0133">Cell shape</keyword>
<keyword evidence="4 14" id="KW-0997">Cell inner membrane</keyword>
<dbReference type="GO" id="GO:0006508">
    <property type="term" value="P:proteolysis"/>
    <property type="evidence" value="ECO:0007669"/>
    <property type="project" value="UniProtKB-KW"/>
</dbReference>
<dbReference type="GO" id="GO:0008360">
    <property type="term" value="P:regulation of cell shape"/>
    <property type="evidence" value="ECO:0007669"/>
    <property type="project" value="UniProtKB-KW"/>
</dbReference>
<comment type="subcellular location">
    <subcellularLocation>
        <location evidence="14">Cell inner membrane</location>
        <topology evidence="14">Single-pass membrane protein</topology>
    </subcellularLocation>
    <subcellularLocation>
        <location evidence="2">Cell membrane</location>
    </subcellularLocation>
    <subcellularLocation>
        <location evidence="1">Membrane</location>
        <topology evidence="1">Single-pass membrane protein</topology>
    </subcellularLocation>
</comment>
<evidence type="ECO:0000256" key="9">
    <source>
        <dbReference type="ARBA" id="ARBA00022960"/>
    </source>
</evidence>
<proteinExistence type="inferred from homology"/>
<dbReference type="InterPro" id="IPR017790">
    <property type="entry name" value="Penicillin-binding_protein_2"/>
</dbReference>
<evidence type="ECO:0000256" key="8">
    <source>
        <dbReference type="ARBA" id="ARBA00022801"/>
    </source>
</evidence>
<evidence type="ECO:0000313" key="18">
    <source>
        <dbReference type="Proteomes" id="UP000294441"/>
    </source>
</evidence>
<evidence type="ECO:0000256" key="7">
    <source>
        <dbReference type="ARBA" id="ARBA00022692"/>
    </source>
</evidence>
<dbReference type="Gene3D" id="3.30.1390.30">
    <property type="entry name" value="Penicillin-binding protein 2a, domain 3"/>
    <property type="match status" value="1"/>
</dbReference>
<feature type="active site" description="Acyl-ester intermediate" evidence="14">
    <location>
        <position position="329"/>
    </location>
</feature>